<gene>
    <name evidence="2" type="ORF">DLJ58_06220</name>
</gene>
<protein>
    <submittedName>
        <fullName evidence="2">Uncharacterized protein</fullName>
    </submittedName>
</protein>
<dbReference type="EMBL" id="QGSY01000118">
    <property type="protein sequence ID" value="RQX12281.1"/>
    <property type="molecule type" value="Genomic_DNA"/>
</dbReference>
<name>A0A3N9XGV3_9ACTN</name>
<keyword evidence="3" id="KW-1185">Reference proteome</keyword>
<dbReference type="Proteomes" id="UP000266889">
    <property type="component" value="Unassembled WGS sequence"/>
</dbReference>
<dbReference type="AlphaFoldDB" id="A0A3N9XGV3"/>
<reference evidence="2 3" key="1">
    <citation type="submission" date="2018-05" db="EMBL/GenBank/DDBJ databases">
        <title>Micromonospora from Atacama Desert.</title>
        <authorList>
            <person name="Carro L."/>
            <person name="Goodfellow M."/>
            <person name="Klenk H.-P."/>
        </authorList>
    </citation>
    <scope>NUCLEOTIDE SEQUENCE [LARGE SCALE GENOMIC DNA]</scope>
    <source>
        <strain evidence="2 3">LB32</strain>
    </source>
</reference>
<accession>A0A3N9XGV3</accession>
<feature type="region of interest" description="Disordered" evidence="1">
    <location>
        <begin position="151"/>
        <end position="185"/>
    </location>
</feature>
<evidence type="ECO:0000256" key="1">
    <source>
        <dbReference type="SAM" id="MobiDB-lite"/>
    </source>
</evidence>
<evidence type="ECO:0000313" key="2">
    <source>
        <dbReference type="EMBL" id="RQX12281.1"/>
    </source>
</evidence>
<organism evidence="2 3">
    <name type="scientific">Micromonospora arida</name>
    <dbReference type="NCBI Taxonomy" id="2203715"/>
    <lineage>
        <taxon>Bacteria</taxon>
        <taxon>Bacillati</taxon>
        <taxon>Actinomycetota</taxon>
        <taxon>Actinomycetes</taxon>
        <taxon>Micromonosporales</taxon>
        <taxon>Micromonosporaceae</taxon>
        <taxon>Micromonospora</taxon>
    </lineage>
</organism>
<evidence type="ECO:0000313" key="3">
    <source>
        <dbReference type="Proteomes" id="UP000266889"/>
    </source>
</evidence>
<comment type="caution">
    <text evidence="2">The sequence shown here is derived from an EMBL/GenBank/DDBJ whole genome shotgun (WGS) entry which is preliminary data.</text>
</comment>
<sequence>MTMLDERQIGDLMLTEIESAERPSVVLDVERAMSTARRQHRLAQGAGAALLAVALTVGGLTVPDLLTPDRPPAPAPFGTAPAGGQTGLPDALTTVDPERVYVRFGWLPDGLPNLQYQAGLLLSGSGVYLSASTAPGGGQWKGVAITLYPKGVQPSAPQRDSGEAARPGETTPGPQLNGGASSFASYSGAEQPEAILRWRYAPDGWAQLRVVGVGADVRSTATRVARALRFADDPIPMPATVAGVPAALQVIAVDVQESLDEPKVWYASTTWSPKSITGDPGQQRARTMTVSISRYRNITDPADNEYVDPNTTVGGHPARFGGQKGSESLTVYDVNGANVTIDDSALLPTGGTRALFPRVTLVAEPANWHTHLHR</sequence>
<proteinExistence type="predicted"/>